<evidence type="ECO:0000256" key="4">
    <source>
        <dbReference type="ARBA" id="ARBA00022692"/>
    </source>
</evidence>
<feature type="transmembrane region" description="Helical" evidence="9">
    <location>
        <begin position="428"/>
        <end position="454"/>
    </location>
</feature>
<evidence type="ECO:0000256" key="2">
    <source>
        <dbReference type="ARBA" id="ARBA00022475"/>
    </source>
</evidence>
<accession>A0AAC9HUT9</accession>
<evidence type="ECO:0000256" key="5">
    <source>
        <dbReference type="ARBA" id="ARBA00022989"/>
    </source>
</evidence>
<feature type="transmembrane region" description="Helical" evidence="9">
    <location>
        <begin position="271"/>
        <end position="299"/>
    </location>
</feature>
<dbReference type="GO" id="GO:0016758">
    <property type="term" value="F:hexosyltransferase activity"/>
    <property type="evidence" value="ECO:0007669"/>
    <property type="project" value="InterPro"/>
</dbReference>
<gene>
    <name evidence="10" type="ORF">TL08_26820</name>
</gene>
<dbReference type="GO" id="GO:0005886">
    <property type="term" value="C:plasma membrane"/>
    <property type="evidence" value="ECO:0007669"/>
    <property type="project" value="UniProtKB-SubCell"/>
</dbReference>
<evidence type="ECO:0000256" key="8">
    <source>
        <dbReference type="SAM" id="MobiDB-lite"/>
    </source>
</evidence>
<keyword evidence="3" id="KW-0808">Transferase</keyword>
<evidence type="ECO:0000313" key="10">
    <source>
        <dbReference type="EMBL" id="AOS66132.1"/>
    </source>
</evidence>
<dbReference type="KEGG" id="ahm:TL08_26820"/>
<evidence type="ECO:0000256" key="6">
    <source>
        <dbReference type="ARBA" id="ARBA00023136"/>
    </source>
</evidence>
<dbReference type="EMBL" id="CP014859">
    <property type="protein sequence ID" value="AOS66132.1"/>
    <property type="molecule type" value="Genomic_DNA"/>
</dbReference>
<dbReference type="AlphaFoldDB" id="A0AAC9HUT9"/>
<feature type="compositionally biased region" description="Low complexity" evidence="8">
    <location>
        <begin position="13"/>
        <end position="22"/>
    </location>
</feature>
<dbReference type="Proteomes" id="UP000095210">
    <property type="component" value="Chromosome"/>
</dbReference>
<evidence type="ECO:0000313" key="11">
    <source>
        <dbReference type="Proteomes" id="UP000095210"/>
    </source>
</evidence>
<feature type="compositionally biased region" description="Basic and acidic residues" evidence="8">
    <location>
        <begin position="33"/>
        <end position="47"/>
    </location>
</feature>
<comment type="subcellular location">
    <subcellularLocation>
        <location evidence="1">Cell membrane</location>
        <topology evidence="1">Multi-pass membrane protein</topology>
    </subcellularLocation>
</comment>
<keyword evidence="5 9" id="KW-1133">Transmembrane helix</keyword>
<dbReference type="PIRSF" id="PIRSF010361">
    <property type="entry name" value="UCP010361"/>
    <property type="match status" value="1"/>
</dbReference>
<keyword evidence="4 9" id="KW-0812">Transmembrane</keyword>
<protein>
    <submittedName>
        <fullName evidence="10">Integral membrane protein</fullName>
    </submittedName>
</protein>
<evidence type="ECO:0000256" key="1">
    <source>
        <dbReference type="ARBA" id="ARBA00004651"/>
    </source>
</evidence>
<dbReference type="RefSeq" id="WP_084643881.1">
    <property type="nucleotide sequence ID" value="NZ_CP014859.1"/>
</dbReference>
<keyword evidence="2" id="KW-1003">Cell membrane</keyword>
<feature type="transmembrane region" description="Helical" evidence="9">
    <location>
        <begin position="234"/>
        <end position="259"/>
    </location>
</feature>
<evidence type="ECO:0000256" key="7">
    <source>
        <dbReference type="ARBA" id="ARBA00024033"/>
    </source>
</evidence>
<sequence length="559" mass="60820">MAEARFADGSDHSASQQAAEAAGAEDEPTGPGHRVDNATLRPEERAAPTDTENLARSASRIFGGPLGKHAVVGRHWFWSPLRVGLLLSILVLALGWSIKAPCIQQYVDEQGVAQLDWRGNRQYVALCYSDIVPLYTTEHLDVGAFPYRDSWVDNEGTDEEEVRYMEYPVITGMFQWVNAELTSLWTGWTDQGSTTSVLPVAVYFTISSIWLAGAWLTTVWSLTLLAGRRPWDAALAAISPLVMVHAFTNFDTLATAFATTGMLAWARRRPVLAGVLIGLGGAAKVYPLFLLGPLLILCLRSGRLAHWARTASAAAVAWLVVNIPFALLYPTGWREFYRLNSERPADPDSLYNVISRFTGWAGFDGPLAAGQTPVVLNTVTATLFLLGCAGIAIVGLTAARRPRLAQLMFLVVALFLLTNKVWSPQYSLWLVPLAVLALARWRPLLAWMAVDALLWAPRMFFYLGEDNKGLPAEWFLSTVVLRDLVVILLCVLVLRDIYRPAGDPVRSTGADDPIGGVVDGAADVVVWKRPRRAEPRITEPASTAGPNPASAASGASAGS</sequence>
<evidence type="ECO:0000256" key="9">
    <source>
        <dbReference type="SAM" id="Phobius"/>
    </source>
</evidence>
<evidence type="ECO:0000256" key="3">
    <source>
        <dbReference type="ARBA" id="ARBA00022679"/>
    </source>
</evidence>
<feature type="transmembrane region" description="Helical" evidence="9">
    <location>
        <begin position="311"/>
        <end position="329"/>
    </location>
</feature>
<comment type="similarity">
    <text evidence="7">Belongs to the glycosyltransferase 87 family.</text>
</comment>
<feature type="compositionally biased region" description="Low complexity" evidence="8">
    <location>
        <begin position="540"/>
        <end position="559"/>
    </location>
</feature>
<proteinExistence type="inferred from homology"/>
<feature type="transmembrane region" description="Helical" evidence="9">
    <location>
        <begin position="374"/>
        <end position="397"/>
    </location>
</feature>
<name>A0AAC9HUT9_9PSEU</name>
<organism evidence="10 11">
    <name type="scientific">Actinoalloteichus hymeniacidonis</name>
    <dbReference type="NCBI Taxonomy" id="340345"/>
    <lineage>
        <taxon>Bacteria</taxon>
        <taxon>Bacillati</taxon>
        <taxon>Actinomycetota</taxon>
        <taxon>Actinomycetes</taxon>
        <taxon>Pseudonocardiales</taxon>
        <taxon>Pseudonocardiaceae</taxon>
        <taxon>Actinoalloteichus</taxon>
    </lineage>
</organism>
<feature type="compositionally biased region" description="Basic and acidic residues" evidence="8">
    <location>
        <begin position="1"/>
        <end position="11"/>
    </location>
</feature>
<dbReference type="Pfam" id="PF09594">
    <property type="entry name" value="GT87"/>
    <property type="match status" value="1"/>
</dbReference>
<keyword evidence="11" id="KW-1185">Reference proteome</keyword>
<feature type="transmembrane region" description="Helical" evidence="9">
    <location>
        <begin position="474"/>
        <end position="494"/>
    </location>
</feature>
<reference evidence="11" key="1">
    <citation type="submission" date="2016-03" db="EMBL/GenBank/DDBJ databases">
        <title>Complete genome sequence of the type strain Actinoalloteichus hymeniacidonis DSM 45092.</title>
        <authorList>
            <person name="Schaffert L."/>
            <person name="Albersmeier A."/>
            <person name="Winkler A."/>
            <person name="Kalinowski J."/>
            <person name="Zotchev S."/>
            <person name="Ruckert C."/>
        </authorList>
    </citation>
    <scope>NUCLEOTIDE SEQUENCE [LARGE SCALE GENOMIC DNA]</scope>
    <source>
        <strain evidence="11">HPA177(T) (DSM 45092(T))</strain>
    </source>
</reference>
<keyword evidence="6 9" id="KW-0472">Membrane</keyword>
<feature type="transmembrane region" description="Helical" evidence="9">
    <location>
        <begin position="76"/>
        <end position="98"/>
    </location>
</feature>
<feature type="region of interest" description="Disordered" evidence="8">
    <location>
        <begin position="530"/>
        <end position="559"/>
    </location>
</feature>
<feature type="transmembrane region" description="Helical" evidence="9">
    <location>
        <begin position="200"/>
        <end position="222"/>
    </location>
</feature>
<feature type="transmembrane region" description="Helical" evidence="9">
    <location>
        <begin position="404"/>
        <end position="422"/>
    </location>
</feature>
<dbReference type="InterPro" id="IPR018584">
    <property type="entry name" value="GT87"/>
</dbReference>
<feature type="region of interest" description="Disordered" evidence="8">
    <location>
        <begin position="1"/>
        <end position="54"/>
    </location>
</feature>
<dbReference type="InterPro" id="IPR016570">
    <property type="entry name" value="UCP010361"/>
</dbReference>